<dbReference type="SUPFAM" id="SSF52540">
    <property type="entry name" value="P-loop containing nucleoside triphosphate hydrolases"/>
    <property type="match status" value="1"/>
</dbReference>
<dbReference type="InterPro" id="IPR027417">
    <property type="entry name" value="P-loop_NTPase"/>
</dbReference>
<dbReference type="GO" id="GO:0016887">
    <property type="term" value="F:ATP hydrolysis activity"/>
    <property type="evidence" value="ECO:0007669"/>
    <property type="project" value="InterPro"/>
</dbReference>
<comment type="similarity">
    <text evidence="1">Belongs to the ABC transporter superfamily.</text>
</comment>
<protein>
    <submittedName>
        <fullName evidence="6">Unannotated protein</fullName>
    </submittedName>
</protein>
<dbReference type="GO" id="GO:0005524">
    <property type="term" value="F:ATP binding"/>
    <property type="evidence" value="ECO:0007669"/>
    <property type="project" value="UniProtKB-KW"/>
</dbReference>
<organism evidence="6">
    <name type="scientific">freshwater metagenome</name>
    <dbReference type="NCBI Taxonomy" id="449393"/>
    <lineage>
        <taxon>unclassified sequences</taxon>
        <taxon>metagenomes</taxon>
        <taxon>ecological metagenomes</taxon>
    </lineage>
</organism>
<dbReference type="InterPro" id="IPR003593">
    <property type="entry name" value="AAA+_ATPase"/>
</dbReference>
<dbReference type="InterPro" id="IPR017871">
    <property type="entry name" value="ABC_transporter-like_CS"/>
</dbReference>
<dbReference type="PROSITE" id="PS00211">
    <property type="entry name" value="ABC_TRANSPORTER_1"/>
    <property type="match status" value="1"/>
</dbReference>
<dbReference type="CDD" id="cd03257">
    <property type="entry name" value="ABC_NikE_OppD_transporters"/>
    <property type="match status" value="1"/>
</dbReference>
<dbReference type="PROSITE" id="PS50893">
    <property type="entry name" value="ABC_TRANSPORTER_2"/>
    <property type="match status" value="1"/>
</dbReference>
<sequence>MKDLILDVKDLAVEYTRGDLKVRAVAGVDLQLGAGEILGLVGESGCGKSTLGKAAVGILDRAEGDVTFDGKSVAKIGRGKRDPHFLSLQMIFQDPYGSLNPRRKIGEQIADGPVIQGMSRSDAIEKAKSLLERVGLPANAVDRFPHQFSGGQRQRIAIARALAINPRVIVADEPISALDTSSQAAVANLLVNLVEEFQMGMIFISHDLSIVRRISDRVAVMYLGKIVETGRTEEIWNSPSHPYTKALMSAIPHADGKAFMPLDLPGDVPNPAYPPSGCRFHPRCPMAMASCATEVPKQIALADGRKVSCVLQSEGAAVKTLNFAK</sequence>
<dbReference type="PANTHER" id="PTHR43776:SF7">
    <property type="entry name" value="D,D-DIPEPTIDE TRANSPORT ATP-BINDING PROTEIN DDPF-RELATED"/>
    <property type="match status" value="1"/>
</dbReference>
<dbReference type="NCBIfam" id="TIGR01727">
    <property type="entry name" value="oligo_HPY"/>
    <property type="match status" value="1"/>
</dbReference>
<dbReference type="InterPro" id="IPR003439">
    <property type="entry name" value="ABC_transporter-like_ATP-bd"/>
</dbReference>
<dbReference type="Pfam" id="PF00005">
    <property type="entry name" value="ABC_tran"/>
    <property type="match status" value="1"/>
</dbReference>
<evidence type="ECO:0000259" key="5">
    <source>
        <dbReference type="PROSITE" id="PS50893"/>
    </source>
</evidence>
<gene>
    <name evidence="6" type="ORF">UFOPK1650_00551</name>
</gene>
<keyword evidence="4" id="KW-0067">ATP-binding</keyword>
<feature type="domain" description="ABC transporter" evidence="5">
    <location>
        <begin position="6"/>
        <end position="248"/>
    </location>
</feature>
<dbReference type="PANTHER" id="PTHR43776">
    <property type="entry name" value="TRANSPORT ATP-BINDING PROTEIN"/>
    <property type="match status" value="1"/>
</dbReference>
<dbReference type="GO" id="GO:0015833">
    <property type="term" value="P:peptide transport"/>
    <property type="evidence" value="ECO:0007669"/>
    <property type="project" value="InterPro"/>
</dbReference>
<dbReference type="Pfam" id="PF08352">
    <property type="entry name" value="oligo_HPY"/>
    <property type="match status" value="1"/>
</dbReference>
<proteinExistence type="inferred from homology"/>
<name>A0A6J6DY99_9ZZZZ</name>
<evidence type="ECO:0000256" key="2">
    <source>
        <dbReference type="ARBA" id="ARBA00022448"/>
    </source>
</evidence>
<evidence type="ECO:0000256" key="3">
    <source>
        <dbReference type="ARBA" id="ARBA00022741"/>
    </source>
</evidence>
<keyword evidence="2" id="KW-0813">Transport</keyword>
<dbReference type="Gene3D" id="3.40.50.300">
    <property type="entry name" value="P-loop containing nucleotide triphosphate hydrolases"/>
    <property type="match status" value="1"/>
</dbReference>
<evidence type="ECO:0000256" key="4">
    <source>
        <dbReference type="ARBA" id="ARBA00022840"/>
    </source>
</evidence>
<accession>A0A6J6DY99</accession>
<dbReference type="InterPro" id="IPR013563">
    <property type="entry name" value="Oligopep_ABC_C"/>
</dbReference>
<dbReference type="AlphaFoldDB" id="A0A6J6DY99"/>
<dbReference type="SMART" id="SM00382">
    <property type="entry name" value="AAA"/>
    <property type="match status" value="1"/>
</dbReference>
<dbReference type="FunFam" id="3.40.50.300:FF:000016">
    <property type="entry name" value="Oligopeptide ABC transporter ATP-binding component"/>
    <property type="match status" value="1"/>
</dbReference>
<dbReference type="InterPro" id="IPR050319">
    <property type="entry name" value="ABC_transp_ATP-bind"/>
</dbReference>
<evidence type="ECO:0000256" key="1">
    <source>
        <dbReference type="ARBA" id="ARBA00005417"/>
    </source>
</evidence>
<dbReference type="GO" id="GO:0055085">
    <property type="term" value="P:transmembrane transport"/>
    <property type="evidence" value="ECO:0007669"/>
    <property type="project" value="UniProtKB-ARBA"/>
</dbReference>
<dbReference type="EMBL" id="CAEZTJ010000064">
    <property type="protein sequence ID" value="CAB4567925.1"/>
    <property type="molecule type" value="Genomic_DNA"/>
</dbReference>
<reference evidence="6" key="1">
    <citation type="submission" date="2020-05" db="EMBL/GenBank/DDBJ databases">
        <authorList>
            <person name="Chiriac C."/>
            <person name="Salcher M."/>
            <person name="Ghai R."/>
            <person name="Kavagutti S V."/>
        </authorList>
    </citation>
    <scope>NUCLEOTIDE SEQUENCE</scope>
</reference>
<keyword evidence="3" id="KW-0547">Nucleotide-binding</keyword>
<evidence type="ECO:0000313" key="6">
    <source>
        <dbReference type="EMBL" id="CAB4567925.1"/>
    </source>
</evidence>